<dbReference type="Pfam" id="PF11392">
    <property type="entry name" value="AllH"/>
    <property type="match status" value="1"/>
</dbReference>
<dbReference type="AlphaFoldDB" id="A0A7C2UJC0"/>
<dbReference type="EMBL" id="DSFE01000048">
    <property type="protein sequence ID" value="HEU97662.1"/>
    <property type="molecule type" value="Genomic_DNA"/>
</dbReference>
<gene>
    <name evidence="1" type="ORF">ENO36_02245</name>
</gene>
<sequence length="277" mass="30873">MRKRTVSSTSYGSVVTFFSESYFKVEHVFKTTAYLRSLKDDSLILISSHRWRSPFTVNIVEENAGEIVSPGEILSLEDGKIEGSTSTIDLTSSELYEQRIPPINGDGLSRERINMLSAQFRVLSTAWEGVLGSVVLNRICRNRDRIFSEETLGELVGAGGGFTPSGDDFLVGLLSSLTIAEEKLGIKIHLPIEDSYLFGRTSWASAQYIKYARMGLYDELVLENAVSIFRGDPETEDLFLLLARRGHESGLYIWLGLISGYSLIKYNEPVALKYVCG</sequence>
<proteinExistence type="predicted"/>
<name>A0A7C2UJC0_9CREN</name>
<evidence type="ECO:0000313" key="1">
    <source>
        <dbReference type="EMBL" id="HEU97662.1"/>
    </source>
</evidence>
<dbReference type="Proteomes" id="UP000885664">
    <property type="component" value="Unassembled WGS sequence"/>
</dbReference>
<protein>
    <submittedName>
        <fullName evidence="1">DUF2877 domain-containing protein</fullName>
    </submittedName>
</protein>
<comment type="caution">
    <text evidence="1">The sequence shown here is derived from an EMBL/GenBank/DDBJ whole genome shotgun (WGS) entry which is preliminary data.</text>
</comment>
<reference evidence="1" key="1">
    <citation type="journal article" date="2020" name="mSystems">
        <title>Genome- and Community-Level Interaction Insights into Carbon Utilization and Element Cycling Functions of Hydrothermarchaeota in Hydrothermal Sediment.</title>
        <authorList>
            <person name="Zhou Z."/>
            <person name="Liu Y."/>
            <person name="Xu W."/>
            <person name="Pan J."/>
            <person name="Luo Z.H."/>
            <person name="Li M."/>
        </authorList>
    </citation>
    <scope>NUCLEOTIDE SEQUENCE [LARGE SCALE GENOMIC DNA]</scope>
    <source>
        <strain evidence="1">SpSt-1259</strain>
    </source>
</reference>
<accession>A0A7C2UJC0</accession>
<dbReference type="InterPro" id="IPR021530">
    <property type="entry name" value="AllH-like"/>
</dbReference>
<organism evidence="1">
    <name type="scientific">Fervidicoccus fontis</name>
    <dbReference type="NCBI Taxonomy" id="683846"/>
    <lineage>
        <taxon>Archaea</taxon>
        <taxon>Thermoproteota</taxon>
        <taxon>Thermoprotei</taxon>
        <taxon>Fervidicoccales</taxon>
        <taxon>Fervidicoccaceae</taxon>
        <taxon>Fervidicoccus</taxon>
    </lineage>
</organism>